<protein>
    <submittedName>
        <fullName evidence="2">HET-domain-containing protein</fullName>
    </submittedName>
</protein>
<reference evidence="2" key="1">
    <citation type="journal article" date="2020" name="Stud. Mycol.">
        <title>101 Dothideomycetes genomes: a test case for predicting lifestyles and emergence of pathogens.</title>
        <authorList>
            <person name="Haridas S."/>
            <person name="Albert R."/>
            <person name="Binder M."/>
            <person name="Bloem J."/>
            <person name="Labutti K."/>
            <person name="Salamov A."/>
            <person name="Andreopoulos B."/>
            <person name="Baker S."/>
            <person name="Barry K."/>
            <person name="Bills G."/>
            <person name="Bluhm B."/>
            <person name="Cannon C."/>
            <person name="Castanera R."/>
            <person name="Culley D."/>
            <person name="Daum C."/>
            <person name="Ezra D."/>
            <person name="Gonzalez J."/>
            <person name="Henrissat B."/>
            <person name="Kuo A."/>
            <person name="Liang C."/>
            <person name="Lipzen A."/>
            <person name="Lutzoni F."/>
            <person name="Magnuson J."/>
            <person name="Mondo S."/>
            <person name="Nolan M."/>
            <person name="Ohm R."/>
            <person name="Pangilinan J."/>
            <person name="Park H.-J."/>
            <person name="Ramirez L."/>
            <person name="Alfaro M."/>
            <person name="Sun H."/>
            <person name="Tritt A."/>
            <person name="Yoshinaga Y."/>
            <person name="Zwiers L.-H."/>
            <person name="Turgeon B."/>
            <person name="Goodwin S."/>
            <person name="Spatafora J."/>
            <person name="Crous P."/>
            <person name="Grigoriev I."/>
        </authorList>
    </citation>
    <scope>NUCLEOTIDE SEQUENCE</scope>
    <source>
        <strain evidence="2">CBS 262.69</strain>
    </source>
</reference>
<name>A0A6G1HI08_9PEZI</name>
<dbReference type="OrthoDB" id="2958217at2759"/>
<dbReference type="InterPro" id="IPR010730">
    <property type="entry name" value="HET"/>
</dbReference>
<organism evidence="2 3">
    <name type="scientific">Trichodelitschia bisporula</name>
    <dbReference type="NCBI Taxonomy" id="703511"/>
    <lineage>
        <taxon>Eukaryota</taxon>
        <taxon>Fungi</taxon>
        <taxon>Dikarya</taxon>
        <taxon>Ascomycota</taxon>
        <taxon>Pezizomycotina</taxon>
        <taxon>Dothideomycetes</taxon>
        <taxon>Dothideomycetes incertae sedis</taxon>
        <taxon>Phaeotrichales</taxon>
        <taxon>Phaeotrichaceae</taxon>
        <taxon>Trichodelitschia</taxon>
    </lineage>
</organism>
<gene>
    <name evidence="2" type="ORF">EJ06DRAFT_534969</name>
</gene>
<dbReference type="Pfam" id="PF06985">
    <property type="entry name" value="HET"/>
    <property type="match status" value="1"/>
</dbReference>
<dbReference type="PANTHER" id="PTHR33112:SF10">
    <property type="entry name" value="TOL"/>
    <property type="match status" value="1"/>
</dbReference>
<sequence>MPNILKERLKVLRDRLYTVKGPHGSFTIWTPRKDNKFAAEFFNAHQLSKTSSHVLTSQNPLYFVLLRQWLQTCDNEHQCDSVERSWPTRVVFVGPPDSKLELWETKSKESRLAGTGGYLALSHRWGGPTDDDKKKFCTTSENYECRKSGFLESDLPKTFRDAVQVTRELGIQYLWIDALCIIQSISGEDSKDWEDEAPLMALVFNSAYCTLAASSAMNWEEGFLPPRHIRYDKGRTTFRKPRYVCRGPVPPQNFEHDADASPLQKRAWVLQERALSRRTLHFTANYTYFECGDGVRCQNLVKLQR</sequence>
<evidence type="ECO:0000259" key="1">
    <source>
        <dbReference type="Pfam" id="PF06985"/>
    </source>
</evidence>
<dbReference type="AlphaFoldDB" id="A0A6G1HI08"/>
<keyword evidence="3" id="KW-1185">Reference proteome</keyword>
<proteinExistence type="predicted"/>
<evidence type="ECO:0000313" key="2">
    <source>
        <dbReference type="EMBL" id="KAF2395487.1"/>
    </source>
</evidence>
<dbReference type="PANTHER" id="PTHR33112">
    <property type="entry name" value="DOMAIN PROTEIN, PUTATIVE-RELATED"/>
    <property type="match status" value="1"/>
</dbReference>
<feature type="domain" description="Heterokaryon incompatibility" evidence="1">
    <location>
        <begin position="118"/>
        <end position="272"/>
    </location>
</feature>
<dbReference type="Proteomes" id="UP000799640">
    <property type="component" value="Unassembled WGS sequence"/>
</dbReference>
<evidence type="ECO:0000313" key="3">
    <source>
        <dbReference type="Proteomes" id="UP000799640"/>
    </source>
</evidence>
<dbReference type="EMBL" id="ML996717">
    <property type="protein sequence ID" value="KAF2395487.1"/>
    <property type="molecule type" value="Genomic_DNA"/>
</dbReference>
<accession>A0A6G1HI08</accession>